<dbReference type="InterPro" id="IPR001214">
    <property type="entry name" value="SET_dom"/>
</dbReference>
<dbReference type="GO" id="GO:0003682">
    <property type="term" value="F:chromatin binding"/>
    <property type="evidence" value="ECO:0007669"/>
    <property type="project" value="TreeGrafter"/>
</dbReference>
<evidence type="ECO:0000313" key="10">
    <source>
        <dbReference type="WBParaSite" id="Csp11.Scaffold630.g20013.t1"/>
    </source>
</evidence>
<evidence type="ECO:0000256" key="2">
    <source>
        <dbReference type="ARBA" id="ARBA00022679"/>
    </source>
</evidence>
<dbReference type="InterPro" id="IPR045318">
    <property type="entry name" value="EZH1/2-like"/>
</dbReference>
<dbReference type="AlphaFoldDB" id="A0A1I7UWE2"/>
<keyword evidence="1" id="KW-0489">Methyltransferase</keyword>
<dbReference type="WBParaSite" id="Csp11.Scaffold630.g20013.t1">
    <property type="protein sequence ID" value="Csp11.Scaffold630.g20013.t1"/>
    <property type="gene ID" value="Csp11.Scaffold630.g20013"/>
</dbReference>
<feature type="compositionally biased region" description="Basic and acidic residues" evidence="6">
    <location>
        <begin position="1"/>
        <end position="13"/>
    </location>
</feature>
<dbReference type="STRING" id="1561998.A0A1I7UWE2"/>
<evidence type="ECO:0000256" key="1">
    <source>
        <dbReference type="ARBA" id="ARBA00022603"/>
    </source>
</evidence>
<evidence type="ECO:0000256" key="6">
    <source>
        <dbReference type="SAM" id="MobiDB-lite"/>
    </source>
</evidence>
<accession>A0A1I7UWE2</accession>
<organism evidence="9 10">
    <name type="scientific">Caenorhabditis tropicalis</name>
    <dbReference type="NCBI Taxonomy" id="1561998"/>
    <lineage>
        <taxon>Eukaryota</taxon>
        <taxon>Metazoa</taxon>
        <taxon>Ecdysozoa</taxon>
        <taxon>Nematoda</taxon>
        <taxon>Chromadorea</taxon>
        <taxon>Rhabditida</taxon>
        <taxon>Rhabditina</taxon>
        <taxon>Rhabditomorpha</taxon>
        <taxon>Rhabditoidea</taxon>
        <taxon>Rhabditidae</taxon>
        <taxon>Peloderinae</taxon>
        <taxon>Caenorhabditis</taxon>
    </lineage>
</organism>
<proteinExistence type="predicted"/>
<dbReference type="eggNOG" id="KOG1079">
    <property type="taxonomic scope" value="Eukaryota"/>
</dbReference>
<protein>
    <submittedName>
        <fullName evidence="10">[Histone H3]-lysine(27) N-trimethyltransferase</fullName>
    </submittedName>
</protein>
<keyword evidence="3" id="KW-0949">S-adenosyl-L-methionine</keyword>
<dbReference type="Pfam" id="PF00856">
    <property type="entry name" value="SET"/>
    <property type="match status" value="1"/>
</dbReference>
<feature type="region of interest" description="Disordered" evidence="6">
    <location>
        <begin position="1"/>
        <end position="31"/>
    </location>
</feature>
<dbReference type="Proteomes" id="UP000095282">
    <property type="component" value="Unplaced"/>
</dbReference>
<dbReference type="SUPFAM" id="SSF82199">
    <property type="entry name" value="SET domain"/>
    <property type="match status" value="1"/>
</dbReference>
<dbReference type="GO" id="GO:0035098">
    <property type="term" value="C:ESC/E(Z) complex"/>
    <property type="evidence" value="ECO:0007669"/>
    <property type="project" value="TreeGrafter"/>
</dbReference>
<evidence type="ECO:0000256" key="5">
    <source>
        <dbReference type="ARBA" id="ARBA00023163"/>
    </source>
</evidence>
<keyword evidence="4" id="KW-0805">Transcription regulation</keyword>
<dbReference type="Gene3D" id="2.170.270.10">
    <property type="entry name" value="SET domain"/>
    <property type="match status" value="1"/>
</dbReference>
<dbReference type="GO" id="GO:0032259">
    <property type="term" value="P:methylation"/>
    <property type="evidence" value="ECO:0007669"/>
    <property type="project" value="UniProtKB-KW"/>
</dbReference>
<feature type="compositionally biased region" description="Basic and acidic residues" evidence="6">
    <location>
        <begin position="229"/>
        <end position="277"/>
    </location>
</feature>
<sequence length="913" mass="104200">MSTWDAKKKREVAEQQFPRMPAEETIAPIKKYSEEEITEEKIDEEMSRIREAVEYCRKRKMELLEEEKRNLFSYEDNVVNGGEEVQVLSDERKNEAEVVQEDHDYFGEQGSTEGEQDEVEDVEGVPDQFEEQGLLKGKKDEGVETGKVPAPSEEQSSQREAKDEGEEAKEIPDQSEKQESSIEEMGKAEKAEELVDSEQQGSSRIETVGSEVAEEVPDHSKAQGSSTEGKNEAMEAEKTPDQPKEQSSSEEKKEDAEKVEEDHSEGQSSSTEEKNEPEVVEGVPNQSGEQGSSRRGINGLQLPLSGPKPPRMAYFEPIAENVEGRDELQFGYIPLVSAETDDDRVCSKINQIYPNSIHGFWGNLFEVSEQLLFEVMLKLLILTVNPDLLYFCLYLTFPNEGTQTQFSERFPILARKWARNGEELKELLELERWKSDEEKEEKKKMNSIGYKNPCSTHNFFFKILNLPNGIEEDYCSENCFNSIRTESRILENLQTHQGKIKIFLRKSNELELEFFNRVVLQSEDSLVKDFCSIAKQFENKTCLEWFQFCLEHSEQPDQDGLARSLETGSMRSRQENFKKFCRSEKPKLERKQKKNLKEKARATRQSLKTLRELEGPAFELVSSATPCCHIGPCGPENKFCSCKMFCTELCQCNVLCTRKFPGCDCRQGQCGTDKCPCKQMKWECMESCKKCSNSGKLVCSNSEFTLGVSKKLIVKPSEIAGNGLFIDESAEANDFIAEYVGERLSEAETQRRGQLGPLIGNYLFNLPDNQGSIDSLHAGNCIRFINHSKEKANCYAFWKVAEGMVRIGIYAETRIEPGTELFFDYAYDEFGINQLLLTAPRDRVPKLQRRRSRMNRENVEETEEGPAKKMFKTKSGRSCSRFVNPAVNFFGSLCSLFLELHAIFFQLKVEVLM</sequence>
<feature type="domain" description="SET" evidence="7">
    <location>
        <begin position="710"/>
        <end position="826"/>
    </location>
</feature>
<dbReference type="SMART" id="SM00317">
    <property type="entry name" value="SET"/>
    <property type="match status" value="1"/>
</dbReference>
<dbReference type="InterPro" id="IPR046341">
    <property type="entry name" value="SET_dom_sf"/>
</dbReference>
<feature type="domain" description="CXC" evidence="8">
    <location>
        <begin position="604"/>
        <end position="708"/>
    </location>
</feature>
<dbReference type="InterPro" id="IPR026489">
    <property type="entry name" value="CXC_dom"/>
</dbReference>
<dbReference type="GO" id="GO:0031507">
    <property type="term" value="P:heterochromatin formation"/>
    <property type="evidence" value="ECO:0007669"/>
    <property type="project" value="TreeGrafter"/>
</dbReference>
<reference evidence="10" key="1">
    <citation type="submission" date="2016-11" db="UniProtKB">
        <authorList>
            <consortium name="WormBaseParasite"/>
        </authorList>
    </citation>
    <scope>IDENTIFICATION</scope>
</reference>
<evidence type="ECO:0000313" key="9">
    <source>
        <dbReference type="Proteomes" id="UP000095282"/>
    </source>
</evidence>
<dbReference type="PANTHER" id="PTHR45747:SF4">
    <property type="entry name" value="HISTONE-LYSINE N-METHYLTRANSFERASE E(Z)"/>
    <property type="match status" value="1"/>
</dbReference>
<keyword evidence="5" id="KW-0804">Transcription</keyword>
<feature type="compositionally biased region" description="Acidic residues" evidence="6">
    <location>
        <begin position="114"/>
        <end position="130"/>
    </location>
</feature>
<name>A0A1I7UWE2_9PELO</name>
<feature type="compositionally biased region" description="Basic and acidic residues" evidence="6">
    <location>
        <begin position="156"/>
        <end position="193"/>
    </location>
</feature>
<feature type="region of interest" description="Disordered" evidence="6">
    <location>
        <begin position="848"/>
        <end position="867"/>
    </location>
</feature>
<dbReference type="PANTHER" id="PTHR45747">
    <property type="entry name" value="HISTONE-LYSINE N-METHYLTRANSFERASE E(Z)"/>
    <property type="match status" value="1"/>
</dbReference>
<keyword evidence="2" id="KW-0808">Transferase</keyword>
<evidence type="ECO:0000256" key="3">
    <source>
        <dbReference type="ARBA" id="ARBA00022691"/>
    </source>
</evidence>
<dbReference type="PROSITE" id="PS51633">
    <property type="entry name" value="CXC"/>
    <property type="match status" value="1"/>
</dbReference>
<evidence type="ECO:0000259" key="8">
    <source>
        <dbReference type="PROSITE" id="PS51633"/>
    </source>
</evidence>
<feature type="compositionally biased region" description="Polar residues" evidence="6">
    <location>
        <begin position="284"/>
        <end position="295"/>
    </location>
</feature>
<dbReference type="PROSITE" id="PS50280">
    <property type="entry name" value="SET"/>
    <property type="match status" value="1"/>
</dbReference>
<dbReference type="GO" id="GO:0046976">
    <property type="term" value="F:histone H3K27 methyltransferase activity"/>
    <property type="evidence" value="ECO:0007669"/>
    <property type="project" value="UniProtKB-ARBA"/>
</dbReference>
<feature type="compositionally biased region" description="Basic and acidic residues" evidence="6">
    <location>
        <begin position="89"/>
        <end position="106"/>
    </location>
</feature>
<evidence type="ECO:0000259" key="7">
    <source>
        <dbReference type="PROSITE" id="PS50280"/>
    </source>
</evidence>
<feature type="region of interest" description="Disordered" evidence="6">
    <location>
        <begin position="88"/>
        <end position="308"/>
    </location>
</feature>
<evidence type="ECO:0000256" key="4">
    <source>
        <dbReference type="ARBA" id="ARBA00023015"/>
    </source>
</evidence>
<keyword evidence="9" id="KW-1185">Reference proteome</keyword>